<dbReference type="HOGENOM" id="CLU_773529_0_0_4"/>
<evidence type="ECO:0000313" key="2">
    <source>
        <dbReference type="EMBL" id="CAD85646.1"/>
    </source>
</evidence>
<dbReference type="EMBL" id="AL954747">
    <property type="protein sequence ID" value="CAD85646.1"/>
    <property type="molecule type" value="Genomic_DNA"/>
</dbReference>
<organism evidence="2 3">
    <name type="scientific">Nitrosomonas europaea (strain ATCC 19718 / CIP 103999 / KCTC 2705 / NBRC 14298)</name>
    <dbReference type="NCBI Taxonomy" id="228410"/>
    <lineage>
        <taxon>Bacteria</taxon>
        <taxon>Pseudomonadati</taxon>
        <taxon>Pseudomonadota</taxon>
        <taxon>Betaproteobacteria</taxon>
        <taxon>Nitrosomonadales</taxon>
        <taxon>Nitrosomonadaceae</taxon>
        <taxon>Nitrosomonas</taxon>
    </lineage>
</organism>
<dbReference type="KEGG" id="neu:NE1735"/>
<dbReference type="STRING" id="228410.NE1735"/>
<dbReference type="Pfam" id="PF13379">
    <property type="entry name" value="NMT1_2"/>
    <property type="match status" value="1"/>
</dbReference>
<name>Q82TY1_NITEU</name>
<evidence type="ECO:0000256" key="1">
    <source>
        <dbReference type="SAM" id="Phobius"/>
    </source>
</evidence>
<evidence type="ECO:0000313" key="3">
    <source>
        <dbReference type="Proteomes" id="UP000001416"/>
    </source>
</evidence>
<dbReference type="Gene3D" id="3.40.190.10">
    <property type="entry name" value="Periplasmic binding protein-like II"/>
    <property type="match status" value="2"/>
</dbReference>
<dbReference type="PANTHER" id="PTHR30024">
    <property type="entry name" value="ALIPHATIC SULFONATES-BINDING PROTEIN-RELATED"/>
    <property type="match status" value="1"/>
</dbReference>
<keyword evidence="3" id="KW-1185">Reference proteome</keyword>
<gene>
    <name evidence="2" type="ordered locus">NE1735</name>
</gene>
<keyword evidence="1" id="KW-1133">Transmembrane helix</keyword>
<keyword evidence="1" id="KW-0812">Transmembrane</keyword>
<reference evidence="2 3" key="1">
    <citation type="journal article" date="2003" name="J. Bacteriol.">
        <title>Complete genome sequence of the ammonia-oxidizing bacterium and obligate chemolithoautotroph Nitrosomonas europaea.</title>
        <authorList>
            <person name="Chain P."/>
            <person name="Lamerdin J."/>
            <person name="Larimer F."/>
            <person name="Regala W."/>
            <person name="Land M."/>
            <person name="Hauser L."/>
            <person name="Hooper A."/>
            <person name="Klotz M."/>
            <person name="Norton J."/>
            <person name="Sayavedra-Soto L."/>
            <person name="Arciero D."/>
            <person name="Hommes N."/>
            <person name="Whittaker M."/>
            <person name="Arp D."/>
        </authorList>
    </citation>
    <scope>NUCLEOTIDE SEQUENCE [LARGE SCALE GENOMIC DNA]</scope>
    <source>
        <strain evidence="3">ATCC 19718 / CIP 103999 / KCTC 2705 / NBRC 14298</strain>
    </source>
</reference>
<dbReference type="RefSeq" id="WP_011112289.1">
    <property type="nucleotide sequence ID" value="NC_004757.1"/>
</dbReference>
<accession>Q82TY1</accession>
<dbReference type="SUPFAM" id="SSF53850">
    <property type="entry name" value="Periplasmic binding protein-like II"/>
    <property type="match status" value="1"/>
</dbReference>
<keyword evidence="1" id="KW-0472">Membrane</keyword>
<dbReference type="Proteomes" id="UP000001416">
    <property type="component" value="Chromosome"/>
</dbReference>
<dbReference type="eggNOG" id="COG0715">
    <property type="taxonomic scope" value="Bacteria"/>
</dbReference>
<dbReference type="AlphaFoldDB" id="Q82TY1"/>
<dbReference type="GeneID" id="87104896"/>
<proteinExistence type="predicted"/>
<protein>
    <submittedName>
        <fullName evidence="2">Putative sulfonate binding protein</fullName>
    </submittedName>
</protein>
<sequence>MIKNIIGRLTKRNTTAPAVARTDNTLFIPTRRRFLCTCGCGMFYVTAAGAGLLAAATRAEAAAGGIAIRVGHLPAGCVSHLLLAKVRGMFGKAGLNVVLTQFNSPADSMQALVSNNLELIHSPWTMTAAAYTAGTTDLRIIGGSGQAGIELVARNGSVKSVEEFIDAAGKGLRVGTLRLDTLELVGYGTMSQHGKSYDDYRMTFFPSMVGMGEAIANKALDVCTLAQPYAEHVVAEQGAVYLTDSNSVWGPEAADCVVSTKLHTIDRQRDVLKTYLKVLQESARAFSEDYEAVLNDLQPIYGVPRPILAVALKRQFPNPVISQAGIGGLRQGAKYLAELGYLKPDVIDTVLDLKYQPA</sequence>
<dbReference type="OrthoDB" id="8543267at2"/>
<feature type="transmembrane region" description="Helical" evidence="1">
    <location>
        <begin position="34"/>
        <end position="56"/>
    </location>
</feature>